<evidence type="ECO:0000256" key="1">
    <source>
        <dbReference type="ARBA" id="ARBA00022729"/>
    </source>
</evidence>
<evidence type="ECO:0000313" key="3">
    <source>
        <dbReference type="EMBL" id="AVI51402.1"/>
    </source>
</evidence>
<sequence length="573" mass="59817">MLMKFGIFIYSPPKKIDLMKNYSSLRVKMLGLFTLIAIFSIHNVNAQLFLLGGGFNATDTNSDGTVVVGDNGSEHFVWTESGGITLIGGVGPSGFGGQTSVNGAGTVVAGTRVNPGNNLGELSSYNLGTQTWTSHGSLGSSSGNSASSAWGFSADGSTIVGLGWISAGNAHAIKWTSGGGIEDLGSTVAGRSTRANKANNDGSIIGGWQDSSSGFRQGAIWINGVQTLITHPNGDSATEVGAMSRDGVWMGGGQGFGNNFQAWKWSMNTGIIDIGPAPTAGWRGAISGLSEDGSIAVGFYRPFPAPAVFGRGIIHTDATGMLDLTDLAISLGIDVQGAILALPLDISDDGSTIVGLTDSGSGFVLRLPDVPINNTCSTAIPVSCNSIVFGSTTTATDNGGNSSPDVFYSYTGNGQLSTITVSLCGSGTNFDTVLRSFTDCAFNNEITNDDFCGTQSELEFPSYDLETTYILVEGAGTASGDFELEITCEPVLGQEDRIFANLNLFPNPVDDRFVISNNELISEVIIYNFTGQEIMRLSPNATAVDISTSTLARGMYFASVQVANQSRTLKFVK</sequence>
<proteinExistence type="predicted"/>
<name>A0A2S0HXM1_9FLAO</name>
<keyword evidence="1" id="KW-0732">Signal</keyword>
<gene>
    <name evidence="3" type="ORF">C5O00_09550</name>
</gene>
<dbReference type="AlphaFoldDB" id="A0A2S0HXM1"/>
<accession>A0A2S0HXM1</accession>
<feature type="domain" description="Secretion system C-terminal sorting" evidence="2">
    <location>
        <begin position="504"/>
        <end position="571"/>
    </location>
</feature>
<keyword evidence="4" id="KW-1185">Reference proteome</keyword>
<dbReference type="Pfam" id="PF18962">
    <property type="entry name" value="Por_Secre_tail"/>
    <property type="match status" value="1"/>
</dbReference>
<dbReference type="Proteomes" id="UP000238442">
    <property type="component" value="Chromosome"/>
</dbReference>
<dbReference type="KEGG" id="aue:C5O00_09550"/>
<dbReference type="InterPro" id="IPR026444">
    <property type="entry name" value="Secre_tail"/>
</dbReference>
<reference evidence="3 4" key="1">
    <citation type="submission" date="2018-02" db="EMBL/GenBank/DDBJ databases">
        <title>Genomic analysis of the strain RR4-38 isolated from a seawater recirculating aquaculture system.</title>
        <authorList>
            <person name="Kim Y.-S."/>
            <person name="Jang Y.H."/>
            <person name="Kim K.-H."/>
        </authorList>
    </citation>
    <scope>NUCLEOTIDE SEQUENCE [LARGE SCALE GENOMIC DNA]</scope>
    <source>
        <strain evidence="3 4">RR4-38</strain>
    </source>
</reference>
<evidence type="ECO:0000313" key="4">
    <source>
        <dbReference type="Proteomes" id="UP000238442"/>
    </source>
</evidence>
<organism evidence="3 4">
    <name type="scientific">Pukyongia salina</name>
    <dbReference type="NCBI Taxonomy" id="2094025"/>
    <lineage>
        <taxon>Bacteria</taxon>
        <taxon>Pseudomonadati</taxon>
        <taxon>Bacteroidota</taxon>
        <taxon>Flavobacteriia</taxon>
        <taxon>Flavobacteriales</taxon>
        <taxon>Flavobacteriaceae</taxon>
        <taxon>Pukyongia</taxon>
    </lineage>
</organism>
<dbReference type="EMBL" id="CP027062">
    <property type="protein sequence ID" value="AVI51402.1"/>
    <property type="molecule type" value="Genomic_DNA"/>
</dbReference>
<protein>
    <recommendedName>
        <fullName evidence="2">Secretion system C-terminal sorting domain-containing protein</fullName>
    </recommendedName>
</protein>
<evidence type="ECO:0000259" key="2">
    <source>
        <dbReference type="Pfam" id="PF18962"/>
    </source>
</evidence>
<dbReference type="NCBIfam" id="TIGR04183">
    <property type="entry name" value="Por_Secre_tail"/>
    <property type="match status" value="1"/>
</dbReference>